<keyword evidence="2" id="KW-1185">Reference proteome</keyword>
<name>A0A4Y9QIA9_9BACT</name>
<evidence type="ECO:0000313" key="2">
    <source>
        <dbReference type="Proteomes" id="UP000297647"/>
    </source>
</evidence>
<reference evidence="1 2" key="1">
    <citation type="submission" date="2019-03" db="EMBL/GenBank/DDBJ databases">
        <title>Algoriphagus sp. nov, a new strain isolated from root system soil of mangrove plant Kandelia.</title>
        <authorList>
            <person name="Yin Q."/>
            <person name="Wang K."/>
            <person name="Song Z."/>
        </authorList>
    </citation>
    <scope>NUCLEOTIDE SEQUENCE [LARGE SCALE GENOMIC DNA]</scope>
    <source>
        <strain evidence="1 2">XY-J91</strain>
    </source>
</reference>
<organism evidence="1 2">
    <name type="scientific">Algoriphagus kandeliae</name>
    <dbReference type="NCBI Taxonomy" id="2562278"/>
    <lineage>
        <taxon>Bacteria</taxon>
        <taxon>Pseudomonadati</taxon>
        <taxon>Bacteroidota</taxon>
        <taxon>Cytophagia</taxon>
        <taxon>Cytophagales</taxon>
        <taxon>Cyclobacteriaceae</taxon>
        <taxon>Algoriphagus</taxon>
    </lineage>
</organism>
<proteinExistence type="predicted"/>
<dbReference type="EMBL" id="SPSB01000005">
    <property type="protein sequence ID" value="TFV92424.1"/>
    <property type="molecule type" value="Genomic_DNA"/>
</dbReference>
<dbReference type="AlphaFoldDB" id="A0A4Y9QIA9"/>
<dbReference type="OrthoDB" id="9776650at2"/>
<protein>
    <submittedName>
        <fullName evidence="1">Uncharacterized protein</fullName>
    </submittedName>
</protein>
<sequence length="176" mass="20141">MEKPNNPHFQNAAKELAGLIYGVSLDGVITRNEYAALKSWCGQYEHLCSYEPFQHLFARIKPIIDSGKISGEEIDEIDESIDLFLEEIGSNNTSHNPDQIFINGMFQGILSSGDINDQEVYKLKSFFELEGNEKIREEYSGLYELIKKVWSDGKVDDAEFRILKDYLTLLIKNHEA</sequence>
<gene>
    <name evidence="1" type="ORF">E4S40_16415</name>
</gene>
<evidence type="ECO:0000313" key="1">
    <source>
        <dbReference type="EMBL" id="TFV92424.1"/>
    </source>
</evidence>
<dbReference type="RefSeq" id="WP_135076802.1">
    <property type="nucleotide sequence ID" value="NZ_SPSB01000005.1"/>
</dbReference>
<accession>A0A4Y9QIA9</accession>
<comment type="caution">
    <text evidence="1">The sequence shown here is derived from an EMBL/GenBank/DDBJ whole genome shotgun (WGS) entry which is preliminary data.</text>
</comment>
<dbReference type="Proteomes" id="UP000297647">
    <property type="component" value="Unassembled WGS sequence"/>
</dbReference>